<dbReference type="EMBL" id="BNCP01000040">
    <property type="protein sequence ID" value="GIL87721.1"/>
    <property type="molecule type" value="Genomic_DNA"/>
</dbReference>
<dbReference type="AlphaFoldDB" id="A0A8J4CY08"/>
<evidence type="ECO:0000313" key="2">
    <source>
        <dbReference type="EMBL" id="GIL87721.1"/>
    </source>
</evidence>
<dbReference type="SUPFAM" id="SSF54593">
    <property type="entry name" value="Glyoxalase/Bleomycin resistance protein/Dihydroxybiphenyl dioxygenase"/>
    <property type="match status" value="1"/>
</dbReference>
<dbReference type="InterPro" id="IPR037523">
    <property type="entry name" value="VOC_core"/>
</dbReference>
<dbReference type="Pfam" id="PF00903">
    <property type="entry name" value="Glyoxalase"/>
    <property type="match status" value="1"/>
</dbReference>
<organism evidence="2 3">
    <name type="scientific">Volvox reticuliferus</name>
    <dbReference type="NCBI Taxonomy" id="1737510"/>
    <lineage>
        <taxon>Eukaryota</taxon>
        <taxon>Viridiplantae</taxon>
        <taxon>Chlorophyta</taxon>
        <taxon>core chlorophytes</taxon>
        <taxon>Chlorophyceae</taxon>
        <taxon>CS clade</taxon>
        <taxon>Chlamydomonadales</taxon>
        <taxon>Volvocaceae</taxon>
        <taxon>Volvox</taxon>
    </lineage>
</organism>
<keyword evidence="3" id="KW-1185">Reference proteome</keyword>
<sequence length="207" mass="23240">EWRRITMASISVLQRMIPGRYRAGRVQTVPVVCAKSFFGRFNNGPAVPYNKYGIRQVSSLLTASAGSSTVAQRQYVAGKVDFKGVHHVALLCQNLERSLEFYQGILCLEINPERPHNKLPYRGAWLWIGPEMIHLMELPNPDPLAGRPEHGGRDRHFCVGVGAVEPLVEKLEAAGVPYTKSMSGRPAVFFRDPDMNCLECVEMDSWR</sequence>
<dbReference type="PANTHER" id="PTHR21366:SF22">
    <property type="entry name" value="VOC DOMAIN-CONTAINING PROTEIN"/>
    <property type="match status" value="1"/>
</dbReference>
<name>A0A8J4CY08_9CHLO</name>
<protein>
    <recommendedName>
        <fullName evidence="1">VOC domain-containing protein</fullName>
    </recommendedName>
</protein>
<proteinExistence type="predicted"/>
<dbReference type="InterPro" id="IPR050383">
    <property type="entry name" value="GlyoxalaseI/FosfomycinResist"/>
</dbReference>
<dbReference type="OrthoDB" id="5371818at2759"/>
<accession>A0A8J4CY08</accession>
<evidence type="ECO:0000259" key="1">
    <source>
        <dbReference type="PROSITE" id="PS51819"/>
    </source>
</evidence>
<evidence type="ECO:0000313" key="3">
    <source>
        <dbReference type="Proteomes" id="UP000747110"/>
    </source>
</evidence>
<dbReference type="Gene3D" id="3.10.180.10">
    <property type="entry name" value="2,3-Dihydroxybiphenyl 1,2-Dioxygenase, domain 1"/>
    <property type="match status" value="1"/>
</dbReference>
<dbReference type="InterPro" id="IPR029068">
    <property type="entry name" value="Glyas_Bleomycin-R_OHBP_Dase"/>
</dbReference>
<dbReference type="Proteomes" id="UP000747110">
    <property type="component" value="Unassembled WGS sequence"/>
</dbReference>
<feature type="domain" description="VOC" evidence="1">
    <location>
        <begin position="84"/>
        <end position="203"/>
    </location>
</feature>
<reference evidence="2" key="1">
    <citation type="journal article" date="2021" name="Proc. Natl. Acad. Sci. U.S.A.">
        <title>Three genomes in the algal genus Volvox reveal the fate of a haploid sex-determining region after a transition to homothallism.</title>
        <authorList>
            <person name="Yamamoto K."/>
            <person name="Hamaji T."/>
            <person name="Kawai-Toyooka H."/>
            <person name="Matsuzaki R."/>
            <person name="Takahashi F."/>
            <person name="Nishimura Y."/>
            <person name="Kawachi M."/>
            <person name="Noguchi H."/>
            <person name="Minakuchi Y."/>
            <person name="Umen J.G."/>
            <person name="Toyoda A."/>
            <person name="Nozaki H."/>
        </authorList>
    </citation>
    <scope>NUCLEOTIDE SEQUENCE</scope>
    <source>
        <strain evidence="2">NIES-3786</strain>
    </source>
</reference>
<dbReference type="InterPro" id="IPR004360">
    <property type="entry name" value="Glyas_Fos-R_dOase_dom"/>
</dbReference>
<feature type="non-terminal residue" evidence="2">
    <location>
        <position position="1"/>
    </location>
</feature>
<dbReference type="PROSITE" id="PS51819">
    <property type="entry name" value="VOC"/>
    <property type="match status" value="1"/>
</dbReference>
<dbReference type="CDD" id="cd07245">
    <property type="entry name" value="VOC_like"/>
    <property type="match status" value="1"/>
</dbReference>
<dbReference type="PANTHER" id="PTHR21366">
    <property type="entry name" value="GLYOXALASE FAMILY PROTEIN"/>
    <property type="match status" value="1"/>
</dbReference>
<gene>
    <name evidence="2" type="ORF">Vretifemale_15748</name>
</gene>
<comment type="caution">
    <text evidence="2">The sequence shown here is derived from an EMBL/GenBank/DDBJ whole genome shotgun (WGS) entry which is preliminary data.</text>
</comment>